<feature type="compositionally biased region" description="Basic and acidic residues" evidence="25">
    <location>
        <begin position="233"/>
        <end position="252"/>
    </location>
</feature>
<comment type="subcellular location">
    <subcellularLocation>
        <location evidence="4">Nucleus</location>
    </subcellularLocation>
</comment>
<feature type="domain" description="RNase III" evidence="27">
    <location>
        <begin position="1033"/>
        <end position="1156"/>
    </location>
</feature>
<keyword evidence="16" id="KW-0334">Gonadal differentiation</keyword>
<evidence type="ECO:0000256" key="5">
    <source>
        <dbReference type="ARBA" id="ARBA00010183"/>
    </source>
</evidence>
<dbReference type="SMART" id="SM00358">
    <property type="entry name" value="DSRM"/>
    <property type="match status" value="1"/>
</dbReference>
<dbReference type="FunFam" id="3.30.160.20:FF:000012">
    <property type="entry name" value="Drosha ribonuclease III"/>
    <property type="match status" value="1"/>
</dbReference>
<keyword evidence="12" id="KW-0255">Endonuclease</keyword>
<dbReference type="KEGG" id="mzt:108731183"/>
<dbReference type="GO" id="GO:0046872">
    <property type="term" value="F:metal ion binding"/>
    <property type="evidence" value="ECO:0007669"/>
    <property type="project" value="UniProtKB-KW"/>
</dbReference>
<comment type="function">
    <text evidence="20">Executes the initial step of microRNA (miRNA) processing in the nucleus, that is the cleavage of pri-miRNA to release pre-miRNA. Involved in pre-rRNA processing. Cleaves double-strand RNA and does not cleave single-strand RNA. Involved in fertility. Required for the function or synthesis of the let-7 miRNA.</text>
</comment>
<dbReference type="InterPro" id="IPR014720">
    <property type="entry name" value="dsRBD_dom"/>
</dbReference>
<dbReference type="OrthoDB" id="67027at2759"/>
<feature type="compositionally biased region" description="Basic residues" evidence="25">
    <location>
        <begin position="218"/>
        <end position="232"/>
    </location>
</feature>
<dbReference type="GO" id="GO:0006364">
    <property type="term" value="P:rRNA processing"/>
    <property type="evidence" value="ECO:0007669"/>
    <property type="project" value="InterPro"/>
</dbReference>
<evidence type="ECO:0000256" key="1">
    <source>
        <dbReference type="ARBA" id="ARBA00000109"/>
    </source>
</evidence>
<dbReference type="Proteomes" id="UP000075809">
    <property type="component" value="Unassembled WGS sequence"/>
</dbReference>
<dbReference type="HAMAP" id="MF_00104">
    <property type="entry name" value="RNase_III"/>
    <property type="match status" value="1"/>
</dbReference>
<feature type="coiled-coil region" evidence="24">
    <location>
        <begin position="736"/>
        <end position="763"/>
    </location>
</feature>
<evidence type="ECO:0000256" key="12">
    <source>
        <dbReference type="ARBA" id="ARBA00022759"/>
    </source>
</evidence>
<feature type="domain" description="DRBM" evidence="26">
    <location>
        <begin position="1183"/>
        <end position="1258"/>
    </location>
</feature>
<organism evidence="28 29">
    <name type="scientific">Mycetomoellerius zeteki</name>
    <dbReference type="NCBI Taxonomy" id="64791"/>
    <lineage>
        <taxon>Eukaryota</taxon>
        <taxon>Metazoa</taxon>
        <taxon>Ecdysozoa</taxon>
        <taxon>Arthropoda</taxon>
        <taxon>Hexapoda</taxon>
        <taxon>Insecta</taxon>
        <taxon>Pterygota</taxon>
        <taxon>Neoptera</taxon>
        <taxon>Endopterygota</taxon>
        <taxon>Hymenoptera</taxon>
        <taxon>Apocrita</taxon>
        <taxon>Aculeata</taxon>
        <taxon>Formicoidea</taxon>
        <taxon>Formicidae</taxon>
        <taxon>Myrmicinae</taxon>
        <taxon>Mycetomoellerius</taxon>
    </lineage>
</organism>
<evidence type="ECO:0000256" key="13">
    <source>
        <dbReference type="ARBA" id="ARBA00022801"/>
    </source>
</evidence>
<evidence type="ECO:0000256" key="7">
    <source>
        <dbReference type="ARBA" id="ARBA00017706"/>
    </source>
</evidence>
<feature type="region of interest" description="Disordered" evidence="25">
    <location>
        <begin position="1274"/>
        <end position="1322"/>
    </location>
</feature>
<dbReference type="STRING" id="64791.A0A151XG45"/>
<feature type="compositionally biased region" description="Basic residues" evidence="25">
    <location>
        <begin position="200"/>
        <end position="210"/>
    </location>
</feature>
<gene>
    <name evidence="28" type="ORF">ALC60_01695</name>
</gene>
<dbReference type="PROSITE" id="PS50137">
    <property type="entry name" value="DS_RBD"/>
    <property type="match status" value="1"/>
</dbReference>
<evidence type="ECO:0000259" key="27">
    <source>
        <dbReference type="PROSITE" id="PS50142"/>
    </source>
</evidence>
<keyword evidence="18" id="KW-0539">Nucleus</keyword>
<feature type="compositionally biased region" description="Polar residues" evidence="25">
    <location>
        <begin position="256"/>
        <end position="266"/>
    </location>
</feature>
<evidence type="ECO:0000256" key="14">
    <source>
        <dbReference type="ARBA" id="ARBA00022842"/>
    </source>
</evidence>
<dbReference type="InterPro" id="IPR044442">
    <property type="entry name" value="RNAse_III_DSRM__animal"/>
</dbReference>
<evidence type="ECO:0000256" key="6">
    <source>
        <dbReference type="ARBA" id="ARBA00012177"/>
    </source>
</evidence>
<evidence type="ECO:0000256" key="21">
    <source>
        <dbReference type="ARBA" id="ARBA00078955"/>
    </source>
</evidence>
<keyword evidence="17" id="KW-0464">Manganese</keyword>
<keyword evidence="9" id="KW-0540">Nuclease</keyword>
<keyword evidence="29" id="KW-1185">Reference proteome</keyword>
<evidence type="ECO:0000256" key="18">
    <source>
        <dbReference type="ARBA" id="ARBA00023242"/>
    </source>
</evidence>
<dbReference type="GO" id="GO:0003723">
    <property type="term" value="F:RNA binding"/>
    <property type="evidence" value="ECO:0007669"/>
    <property type="project" value="UniProtKB-UniRule"/>
</dbReference>
<keyword evidence="8" id="KW-0690">Ribosome biogenesis</keyword>
<feature type="region of interest" description="Disordered" evidence="25">
    <location>
        <begin position="191"/>
        <end position="297"/>
    </location>
</feature>
<dbReference type="PANTHER" id="PTHR11207">
    <property type="entry name" value="RIBONUCLEASE III"/>
    <property type="match status" value="1"/>
</dbReference>
<keyword evidence="16" id="KW-0221">Differentiation</keyword>
<evidence type="ECO:0000256" key="23">
    <source>
        <dbReference type="PROSITE-ProRule" id="PRU00266"/>
    </source>
</evidence>
<dbReference type="GO" id="GO:0004525">
    <property type="term" value="F:ribonuclease III activity"/>
    <property type="evidence" value="ECO:0007669"/>
    <property type="project" value="UniProtKB-EC"/>
</dbReference>
<evidence type="ECO:0000313" key="29">
    <source>
        <dbReference type="Proteomes" id="UP000075809"/>
    </source>
</evidence>
<dbReference type="EC" id="3.1.26.3" evidence="6"/>
<dbReference type="Pfam" id="PF26050">
    <property type="entry name" value="Helical_CED_Drosha"/>
    <property type="match status" value="1"/>
</dbReference>
<evidence type="ECO:0000256" key="2">
    <source>
        <dbReference type="ARBA" id="ARBA00001936"/>
    </source>
</evidence>
<dbReference type="SMART" id="SM00535">
    <property type="entry name" value="RIBOc"/>
    <property type="match status" value="2"/>
</dbReference>
<evidence type="ECO:0000256" key="22">
    <source>
        <dbReference type="ARBA" id="ARBA00083702"/>
    </source>
</evidence>
<evidence type="ECO:0000256" key="3">
    <source>
        <dbReference type="ARBA" id="ARBA00001946"/>
    </source>
</evidence>
<dbReference type="Pfam" id="PF00636">
    <property type="entry name" value="Ribonuclease_3"/>
    <property type="match status" value="1"/>
</dbReference>
<evidence type="ECO:0000256" key="15">
    <source>
        <dbReference type="ARBA" id="ARBA00022884"/>
    </source>
</evidence>
<evidence type="ECO:0000259" key="26">
    <source>
        <dbReference type="PROSITE" id="PS50137"/>
    </source>
</evidence>
<sequence length="1322" mass="153491">MTDPSMMNTNQTYSWNTEVFQQNAKYYSTPQISNFSDYSQPPNYNSSYSYSVPPPNISLNISNVPSSNISNIPPDVNSTNSTYYASNTYHNETNFPINIPCQNQTNSQYYSRIDSTQEYMSENYANWNMKSENVYNDNTGNEWYSNNSSMSWTTYASTSWYDTSTTKYNDKERLDLTQTYEASQRMEEWRYNNREMSKRAVSKQRSKSPHSTKEKVYKSQHKNYRDRHRHHNREISNSRDSSYDSKHFEKSKQHGSHTSCSEESYISNRSRKRSKSREPHLSKDITPTNNSKRTKSLTEREILLEKYRRNYCATSKDIKRKLNELSVLGSKGLLESEKKIWTRTSPADLYYVRDENNPKIVKSTLKLQELCVTFKKVLIDRAAAARELQPPYEPPPRKTRARLCRHKSEACSSSSSSDSDNSMDEDDRTMEELMAKKQHPQRLHPEMWFNDPGEMNDGPLCRCSAKSRRSGIRHGIYAGEGAINKCDLNTNNADKLYHYRITISPPTNFLTKTPTIIKHDEHEFIFEGFSMLSHFPLVKLPTCKVIRFNIEYTILYIEEKLPENFTIQELDFFQTYLFKEILELVDFDLHAAQDKSGCGQFHFMPRFVRDLTDNGQEILSMNEVLNYLIKSSTLLIDPDNLSRLVAKPQYKWQDFADEVKGMVVTYPAKKPCSVRVDQLDRNQEELCNKTSLAYPEIVHFGIRPPQLSYAGNADYQKAWRDYVKFRHLLANMSKPSFEDKRKLEAKENKLQELRTQSKMKRDVTVDVSSEGFYRTGIMCDIVQHAMLIPVLVCHLRFHKSLDNLERTLGYEFKNRYLLQLALTHPSYRENFGTNPDHARNSLTNCGIRQPEYGDRRIHYMNTRKRGINTLINIMSRFGAKTETESSIAHNERLEFLGDAVVEFLTSIHLFHMFPDLEEGGLATYRAAIVQNQHLAVLAKKLNLEEYMLYAHGSDLCHDLELRHAMANCFEALMGSLFLDGGIEVADRVFGETLFKGEEDLAKVWVNYPRHPLQEQEPTGDRQWISSFELLQKLTKFEESIGIEFTHIRLLARAFTDRSIGYTNLTLGSNQRLEFLGDTVLQLIVSEYLYKYFPEHHEGHLSLLRSSLVNNKTQAVVCDDLGMTQYALYGNPKAELKTKDRADLLEAFLGALYVDKGLKYCHVFCDVCFFPRLQDFIMNQDWNDPKSKLQQCCLTLRTMDGGEPDIPVYKVIECKGPTNTRVYTVAVYFQGKRLATASGHSIQEAEMNSAKEALEKSQDLFPQLDHQKRVIAKSMKMQQWPNKQKVKGKSEKRSYDRSDDSDCSQSRRRSRSRERVTKKKRET</sequence>
<evidence type="ECO:0000256" key="24">
    <source>
        <dbReference type="SAM" id="Coils"/>
    </source>
</evidence>
<reference evidence="28 29" key="1">
    <citation type="submission" date="2015-09" db="EMBL/GenBank/DDBJ databases">
        <title>Trachymyrmex zeteki WGS genome.</title>
        <authorList>
            <person name="Nygaard S."/>
            <person name="Hu H."/>
            <person name="Boomsma J."/>
            <person name="Zhang G."/>
        </authorList>
    </citation>
    <scope>NUCLEOTIDE SEQUENCE [LARGE SCALE GENOMIC DNA]</scope>
    <source>
        <strain evidence="28">Tzet28-1</strain>
        <tissue evidence="28">Whole body</tissue>
    </source>
</reference>
<comment type="catalytic activity">
    <reaction evidence="1">
        <text>Endonucleolytic cleavage to 5'-phosphomonoester.</text>
        <dbReference type="EC" id="3.1.26.3"/>
    </reaction>
</comment>
<dbReference type="PANTHER" id="PTHR11207:SF0">
    <property type="entry name" value="RIBONUCLEASE 3"/>
    <property type="match status" value="1"/>
</dbReference>
<keyword evidence="13" id="KW-0378">Hydrolase</keyword>
<feature type="domain" description="RNase III" evidence="27">
    <location>
        <begin position="801"/>
        <end position="981"/>
    </location>
</feature>
<proteinExistence type="inferred from homology"/>
<dbReference type="Gene3D" id="3.30.160.20">
    <property type="match status" value="1"/>
</dbReference>
<dbReference type="InterPro" id="IPR036389">
    <property type="entry name" value="RNase_III_sf"/>
</dbReference>
<dbReference type="FunFam" id="1.10.1520.10:FF:000002">
    <property type="entry name" value="Drosha ribonuclease III"/>
    <property type="match status" value="1"/>
</dbReference>
<name>A0A151XG45_9HYME</name>
<feature type="region of interest" description="Disordered" evidence="25">
    <location>
        <begin position="388"/>
        <end position="427"/>
    </location>
</feature>
<evidence type="ECO:0000256" key="16">
    <source>
        <dbReference type="ARBA" id="ARBA00023156"/>
    </source>
</evidence>
<evidence type="ECO:0000256" key="4">
    <source>
        <dbReference type="ARBA" id="ARBA00004123"/>
    </source>
</evidence>
<comment type="cofactor">
    <cofactor evidence="2">
        <name>Mn(2+)</name>
        <dbReference type="ChEBI" id="CHEBI:29035"/>
    </cofactor>
</comment>
<dbReference type="PROSITE" id="PS50142">
    <property type="entry name" value="RNASE_3_2"/>
    <property type="match status" value="2"/>
</dbReference>
<protein>
    <recommendedName>
        <fullName evidence="7">Ribonuclease 3</fullName>
        <ecNumber evidence="6">3.1.26.3</ecNumber>
    </recommendedName>
    <alternativeName>
        <fullName evidence="19">Ribonuclease III</fullName>
    </alternativeName>
    <alternativeName>
        <fullName evidence="21 22">protein Drosha</fullName>
    </alternativeName>
</protein>
<evidence type="ECO:0000313" key="28">
    <source>
        <dbReference type="EMBL" id="KYQ59268.1"/>
    </source>
</evidence>
<dbReference type="InterPro" id="IPR000999">
    <property type="entry name" value="RNase_III_dom"/>
</dbReference>
<dbReference type="PROSITE" id="PS00517">
    <property type="entry name" value="RNASE_3_1"/>
    <property type="match status" value="1"/>
</dbReference>
<dbReference type="SUPFAM" id="SSF54768">
    <property type="entry name" value="dsRNA-binding domain-like"/>
    <property type="match status" value="1"/>
</dbReference>
<evidence type="ECO:0000256" key="9">
    <source>
        <dbReference type="ARBA" id="ARBA00022722"/>
    </source>
</evidence>
<evidence type="ECO:0000256" key="20">
    <source>
        <dbReference type="ARBA" id="ARBA00060285"/>
    </source>
</evidence>
<dbReference type="GO" id="GO:0070877">
    <property type="term" value="C:microprocessor complex"/>
    <property type="evidence" value="ECO:0007669"/>
    <property type="project" value="TreeGrafter"/>
</dbReference>
<keyword evidence="10" id="KW-0479">Metal-binding</keyword>
<evidence type="ECO:0000256" key="25">
    <source>
        <dbReference type="SAM" id="MobiDB-lite"/>
    </source>
</evidence>
<evidence type="ECO:0000256" key="11">
    <source>
        <dbReference type="ARBA" id="ARBA00022737"/>
    </source>
</evidence>
<dbReference type="Pfam" id="PF14622">
    <property type="entry name" value="Ribonucleas_3_3"/>
    <property type="match status" value="1"/>
</dbReference>
<evidence type="ECO:0000256" key="10">
    <source>
        <dbReference type="ARBA" id="ARBA00022723"/>
    </source>
</evidence>
<dbReference type="GO" id="GO:0031054">
    <property type="term" value="P:pre-miRNA processing"/>
    <property type="evidence" value="ECO:0007669"/>
    <property type="project" value="InterPro"/>
</dbReference>
<comment type="cofactor">
    <cofactor evidence="3">
        <name>Mg(2+)</name>
        <dbReference type="ChEBI" id="CHEBI:18420"/>
    </cofactor>
</comment>
<keyword evidence="11" id="KW-0677">Repeat</keyword>
<dbReference type="InterPro" id="IPR011907">
    <property type="entry name" value="RNase_III"/>
</dbReference>
<dbReference type="CDD" id="cd00593">
    <property type="entry name" value="RIBOc"/>
    <property type="match status" value="2"/>
</dbReference>
<keyword evidence="14" id="KW-0460">Magnesium</keyword>
<keyword evidence="15 23" id="KW-0694">RNA-binding</keyword>
<evidence type="ECO:0000256" key="8">
    <source>
        <dbReference type="ARBA" id="ARBA00022517"/>
    </source>
</evidence>
<evidence type="ECO:0000256" key="17">
    <source>
        <dbReference type="ARBA" id="ARBA00023211"/>
    </source>
</evidence>
<feature type="compositionally biased region" description="Basic and acidic residues" evidence="25">
    <location>
        <begin position="1287"/>
        <end position="1299"/>
    </location>
</feature>
<dbReference type="GO" id="GO:0031053">
    <property type="term" value="P:primary miRNA processing"/>
    <property type="evidence" value="ECO:0007669"/>
    <property type="project" value="TreeGrafter"/>
</dbReference>
<dbReference type="GO" id="GO:0007506">
    <property type="term" value="P:gonadal mesoderm development"/>
    <property type="evidence" value="ECO:0007669"/>
    <property type="project" value="UniProtKB-KW"/>
</dbReference>
<dbReference type="EMBL" id="KQ982179">
    <property type="protein sequence ID" value="KYQ59268.1"/>
    <property type="molecule type" value="Genomic_DNA"/>
</dbReference>
<evidence type="ECO:0000256" key="19">
    <source>
        <dbReference type="ARBA" id="ARBA00032486"/>
    </source>
</evidence>
<dbReference type="SUPFAM" id="SSF69065">
    <property type="entry name" value="RNase III domain-like"/>
    <property type="match status" value="2"/>
</dbReference>
<comment type="similarity">
    <text evidence="5">Belongs to the ribonuclease III family.</text>
</comment>
<feature type="compositionally biased region" description="Basic residues" evidence="25">
    <location>
        <begin position="1305"/>
        <end position="1322"/>
    </location>
</feature>
<dbReference type="Gene3D" id="1.10.1520.10">
    <property type="entry name" value="Ribonuclease III domain"/>
    <property type="match status" value="2"/>
</dbReference>
<dbReference type="InterPro" id="IPR058938">
    <property type="entry name" value="Helical_CED_Drosha"/>
</dbReference>
<dbReference type="CDD" id="cd19877">
    <property type="entry name" value="DSRM_RNAse_III_meta_like"/>
    <property type="match status" value="1"/>
</dbReference>
<keyword evidence="24" id="KW-0175">Coiled coil</keyword>
<dbReference type="Pfam" id="PF00035">
    <property type="entry name" value="dsrm"/>
    <property type="match status" value="1"/>
</dbReference>
<accession>A0A151XG45</accession>